<dbReference type="STRING" id="426701.SAMN04488098_104712"/>
<comment type="catalytic activity">
    <reaction evidence="6">
        <text>L-proline + NADP(+) = (S)-1-pyrroline-5-carboxylate + NADPH + 2 H(+)</text>
        <dbReference type="Rhea" id="RHEA:14109"/>
        <dbReference type="ChEBI" id="CHEBI:15378"/>
        <dbReference type="ChEBI" id="CHEBI:17388"/>
        <dbReference type="ChEBI" id="CHEBI:57783"/>
        <dbReference type="ChEBI" id="CHEBI:58349"/>
        <dbReference type="ChEBI" id="CHEBI:60039"/>
        <dbReference type="EC" id="1.5.1.2"/>
    </reaction>
</comment>
<dbReference type="InterPro" id="IPR008927">
    <property type="entry name" value="6-PGluconate_DH-like_C_sf"/>
</dbReference>
<dbReference type="GO" id="GO:0004735">
    <property type="term" value="F:pyrroline-5-carboxylate reductase activity"/>
    <property type="evidence" value="ECO:0007669"/>
    <property type="project" value="UniProtKB-UniRule"/>
</dbReference>
<keyword evidence="12" id="KW-1185">Reference proteome</keyword>
<feature type="binding site" evidence="8">
    <location>
        <begin position="68"/>
        <end position="71"/>
    </location>
    <ligand>
        <name>NADP(+)</name>
        <dbReference type="ChEBI" id="CHEBI:58349"/>
    </ligand>
</feature>
<organism evidence="11 12">
    <name type="scientific">Alkalibacterium thalassium</name>
    <dbReference type="NCBI Taxonomy" id="426701"/>
    <lineage>
        <taxon>Bacteria</taxon>
        <taxon>Bacillati</taxon>
        <taxon>Bacillota</taxon>
        <taxon>Bacilli</taxon>
        <taxon>Lactobacillales</taxon>
        <taxon>Carnobacteriaceae</taxon>
        <taxon>Alkalibacterium</taxon>
    </lineage>
</organism>
<dbReference type="AlphaFoldDB" id="A0A1G9DN96"/>
<dbReference type="InterPro" id="IPR000304">
    <property type="entry name" value="Pyrroline-COOH_reductase"/>
</dbReference>
<protein>
    <recommendedName>
        <fullName evidence="6 7">Pyrroline-5-carboxylate reductase</fullName>
        <shortName evidence="6">P5C reductase</shortName>
        <shortName evidence="6">P5CR</shortName>
        <ecNumber evidence="6 7">1.5.1.2</ecNumber>
    </recommendedName>
    <alternativeName>
        <fullName evidence="6">PCA reductase</fullName>
    </alternativeName>
</protein>
<feature type="domain" description="Pyrroline-5-carboxylate reductase dimerisation" evidence="10">
    <location>
        <begin position="157"/>
        <end position="260"/>
    </location>
</feature>
<evidence type="ECO:0000256" key="4">
    <source>
        <dbReference type="ARBA" id="ARBA00023002"/>
    </source>
</evidence>
<reference evidence="12" key="1">
    <citation type="submission" date="2016-10" db="EMBL/GenBank/DDBJ databases">
        <authorList>
            <person name="Varghese N."/>
            <person name="Submissions S."/>
        </authorList>
    </citation>
    <scope>NUCLEOTIDE SEQUENCE [LARGE SCALE GENOMIC DNA]</scope>
    <source>
        <strain evidence="12">DSM 19181</strain>
    </source>
</reference>
<keyword evidence="2 6" id="KW-0641">Proline biosynthesis</keyword>
<dbReference type="Gene3D" id="1.10.3730.10">
    <property type="entry name" value="ProC C-terminal domain-like"/>
    <property type="match status" value="1"/>
</dbReference>
<gene>
    <name evidence="6" type="primary">proC</name>
    <name evidence="11" type="ORF">SAMN04488098_104712</name>
</gene>
<evidence type="ECO:0000256" key="2">
    <source>
        <dbReference type="ARBA" id="ARBA00022650"/>
    </source>
</evidence>
<feature type="domain" description="Pyrroline-5-carboxylate reductase catalytic N-terminal" evidence="9">
    <location>
        <begin position="2"/>
        <end position="95"/>
    </location>
</feature>
<dbReference type="Gene3D" id="3.40.50.720">
    <property type="entry name" value="NAD(P)-binding Rossmann-like Domain"/>
    <property type="match status" value="1"/>
</dbReference>
<dbReference type="SUPFAM" id="SSF48179">
    <property type="entry name" value="6-phosphogluconate dehydrogenase C-terminal domain-like"/>
    <property type="match status" value="1"/>
</dbReference>
<dbReference type="RefSeq" id="WP_176759673.1">
    <property type="nucleotide sequence ID" value="NZ_FNFK01000047.1"/>
</dbReference>
<evidence type="ECO:0000256" key="6">
    <source>
        <dbReference type="HAMAP-Rule" id="MF_01925"/>
    </source>
</evidence>
<dbReference type="UniPathway" id="UPA00098">
    <property type="reaction ID" value="UER00361"/>
</dbReference>
<evidence type="ECO:0000256" key="3">
    <source>
        <dbReference type="ARBA" id="ARBA00022857"/>
    </source>
</evidence>
<dbReference type="NCBIfam" id="TIGR00112">
    <property type="entry name" value="proC"/>
    <property type="match status" value="1"/>
</dbReference>
<dbReference type="EMBL" id="FNFK01000047">
    <property type="protein sequence ID" value="SDK65361.1"/>
    <property type="molecule type" value="Genomic_DNA"/>
</dbReference>
<evidence type="ECO:0000256" key="7">
    <source>
        <dbReference type="NCBIfam" id="TIGR00112"/>
    </source>
</evidence>
<evidence type="ECO:0000259" key="10">
    <source>
        <dbReference type="Pfam" id="PF14748"/>
    </source>
</evidence>
<evidence type="ECO:0000256" key="5">
    <source>
        <dbReference type="ARBA" id="ARBA00058118"/>
    </source>
</evidence>
<comment type="similarity">
    <text evidence="1 6">Belongs to the pyrroline-5-carboxylate reductase family.</text>
</comment>
<dbReference type="Pfam" id="PF03807">
    <property type="entry name" value="F420_oxidored"/>
    <property type="match status" value="1"/>
</dbReference>
<comment type="function">
    <text evidence="5 6">Catalyzes the reduction of 1-pyrroline-5-carboxylate (PCA) to L-proline.</text>
</comment>
<evidence type="ECO:0000256" key="8">
    <source>
        <dbReference type="PIRSR" id="PIRSR000193-1"/>
    </source>
</evidence>
<evidence type="ECO:0000313" key="12">
    <source>
        <dbReference type="Proteomes" id="UP000199433"/>
    </source>
</evidence>
<dbReference type="GO" id="GO:0005737">
    <property type="term" value="C:cytoplasm"/>
    <property type="evidence" value="ECO:0007669"/>
    <property type="project" value="UniProtKB-SubCell"/>
</dbReference>
<comment type="pathway">
    <text evidence="6">Amino-acid biosynthesis; L-proline biosynthesis; L-proline from L-glutamate 5-semialdehyde: step 1/1.</text>
</comment>
<keyword evidence="6" id="KW-0028">Amino-acid biosynthesis</keyword>
<comment type="subcellular location">
    <subcellularLocation>
        <location evidence="6">Cytoplasm</location>
    </subcellularLocation>
</comment>
<keyword evidence="4 6" id="KW-0560">Oxidoreductase</keyword>
<dbReference type="PIRSF" id="PIRSF000193">
    <property type="entry name" value="Pyrrol-5-carb_rd"/>
    <property type="match status" value="1"/>
</dbReference>
<name>A0A1G9DN96_9LACT</name>
<proteinExistence type="inferred from homology"/>
<dbReference type="Proteomes" id="UP000199433">
    <property type="component" value="Unassembled WGS sequence"/>
</dbReference>
<sequence>MKLGCIGFGNMAQAIFKGLLKKELIQRKDLIVSTYSPESLKKIEENWQISVTHVNQDVIDASDIIILAVKPHQMDNVLGRLSIPENKLILSVAAGYPSERLKQFLSENQYLRTMPNLNAQVEESMTAIVENPSVSEENIKITQDIFNAVGETVIIPEKQLNIFIGLAGSSPALVFLFIDTLARSAVKHGMKKDTAVKIAAQAVLGSGKTVLHAIDSPQTLIDKVSSPGGITVEAILHLLQSDFSDSVIGAFDKMIEKDQAMSEKQ</sequence>
<dbReference type="PANTHER" id="PTHR11645">
    <property type="entry name" value="PYRROLINE-5-CARBOXYLATE REDUCTASE"/>
    <property type="match status" value="1"/>
</dbReference>
<keyword evidence="6" id="KW-0963">Cytoplasm</keyword>
<dbReference type="InterPro" id="IPR028939">
    <property type="entry name" value="P5C_Rdtase_cat_N"/>
</dbReference>
<dbReference type="InterPro" id="IPR029036">
    <property type="entry name" value="P5CR_dimer"/>
</dbReference>
<dbReference type="GO" id="GO:0055129">
    <property type="term" value="P:L-proline biosynthetic process"/>
    <property type="evidence" value="ECO:0007669"/>
    <property type="project" value="UniProtKB-UniRule"/>
</dbReference>
<accession>A0A1G9DN96</accession>
<feature type="binding site" evidence="8">
    <location>
        <position position="55"/>
    </location>
    <ligand>
        <name>NADPH</name>
        <dbReference type="ChEBI" id="CHEBI:57783"/>
    </ligand>
</feature>
<dbReference type="SUPFAM" id="SSF51735">
    <property type="entry name" value="NAD(P)-binding Rossmann-fold domains"/>
    <property type="match status" value="1"/>
</dbReference>
<feature type="binding site" evidence="8">
    <location>
        <position position="34"/>
    </location>
    <ligand>
        <name>NADP(+)</name>
        <dbReference type="ChEBI" id="CHEBI:58349"/>
    </ligand>
</feature>
<keyword evidence="3 6" id="KW-0521">NADP</keyword>
<feature type="binding site" evidence="8">
    <location>
        <begin position="6"/>
        <end position="11"/>
    </location>
    <ligand>
        <name>NADP(+)</name>
        <dbReference type="ChEBI" id="CHEBI:58349"/>
    </ligand>
</feature>
<evidence type="ECO:0000259" key="9">
    <source>
        <dbReference type="Pfam" id="PF03807"/>
    </source>
</evidence>
<dbReference type="EC" id="1.5.1.2" evidence="6 7"/>
<evidence type="ECO:0000313" key="11">
    <source>
        <dbReference type="EMBL" id="SDK65361.1"/>
    </source>
</evidence>
<dbReference type="Pfam" id="PF14748">
    <property type="entry name" value="P5CR_dimer"/>
    <property type="match status" value="1"/>
</dbReference>
<dbReference type="HAMAP" id="MF_01925">
    <property type="entry name" value="P5C_reductase"/>
    <property type="match status" value="1"/>
</dbReference>
<evidence type="ECO:0000256" key="1">
    <source>
        <dbReference type="ARBA" id="ARBA00005525"/>
    </source>
</evidence>
<dbReference type="InterPro" id="IPR036291">
    <property type="entry name" value="NAD(P)-bd_dom_sf"/>
</dbReference>
<dbReference type="FunFam" id="1.10.3730.10:FF:000001">
    <property type="entry name" value="Pyrroline-5-carboxylate reductase"/>
    <property type="match status" value="1"/>
</dbReference>
<comment type="catalytic activity">
    <reaction evidence="6">
        <text>L-proline + NAD(+) = (S)-1-pyrroline-5-carboxylate + NADH + 2 H(+)</text>
        <dbReference type="Rhea" id="RHEA:14105"/>
        <dbReference type="ChEBI" id="CHEBI:15378"/>
        <dbReference type="ChEBI" id="CHEBI:17388"/>
        <dbReference type="ChEBI" id="CHEBI:57540"/>
        <dbReference type="ChEBI" id="CHEBI:57945"/>
        <dbReference type="ChEBI" id="CHEBI:60039"/>
        <dbReference type="EC" id="1.5.1.2"/>
    </reaction>
</comment>
<dbReference type="PANTHER" id="PTHR11645:SF0">
    <property type="entry name" value="PYRROLINE-5-CARBOXYLATE REDUCTASE 3"/>
    <property type="match status" value="1"/>
</dbReference>